<accession>A0A858SN40</accession>
<name>A0A858SN40_9RHOB</name>
<organism evidence="1 2">
    <name type="scientific">Roseobacter ponti</name>
    <dbReference type="NCBI Taxonomy" id="1891787"/>
    <lineage>
        <taxon>Bacteria</taxon>
        <taxon>Pseudomonadati</taxon>
        <taxon>Pseudomonadota</taxon>
        <taxon>Alphaproteobacteria</taxon>
        <taxon>Rhodobacterales</taxon>
        <taxon>Roseobacteraceae</taxon>
        <taxon>Roseobacter</taxon>
    </lineage>
</organism>
<evidence type="ECO:0000313" key="2">
    <source>
        <dbReference type="Proteomes" id="UP000503308"/>
    </source>
</evidence>
<dbReference type="Proteomes" id="UP000503308">
    <property type="component" value="Chromosome"/>
</dbReference>
<dbReference type="RefSeq" id="WP_169639452.1">
    <property type="nucleotide sequence ID" value="NZ_CP048788.1"/>
</dbReference>
<proteinExistence type="predicted"/>
<gene>
    <name evidence="1" type="ORF">G3256_03140</name>
</gene>
<dbReference type="AlphaFoldDB" id="A0A858SN40"/>
<evidence type="ECO:0000313" key="1">
    <source>
        <dbReference type="EMBL" id="QJF50234.1"/>
    </source>
</evidence>
<sequence length="216" mass="22875">MTYNALCEAAEARHLTVLGGFHPEESDGAPENCKTLLLLGPSAPGFWPAFKGSAEAQDGAPDPMDRWSERVIGDWAAEAGATALYPFGGPPWQPFFSWALRTGRIHASPVMLLVHDTAGLLVSFRGALALPQHIDLPPAPPPPCESCPDQPCQAACPVNAFDGTGYNVEACKGFLNEVSGAACVSGGCLVRRACPVSARYPRAADHSAYHMTIFRG</sequence>
<dbReference type="KEGG" id="rpon:G3256_03140"/>
<reference evidence="1 2" key="1">
    <citation type="submission" date="2020-02" db="EMBL/GenBank/DDBJ databases">
        <title>Genome sequence of Roseobacter ponti.</title>
        <authorList>
            <person name="Hollensteiner J."/>
            <person name="Schneider D."/>
            <person name="Poehlein A."/>
            <person name="Daniel R."/>
        </authorList>
    </citation>
    <scope>NUCLEOTIDE SEQUENCE [LARGE SCALE GENOMIC DNA]</scope>
    <source>
        <strain evidence="1 2">DSM 106830</strain>
    </source>
</reference>
<dbReference type="EMBL" id="CP048788">
    <property type="protein sequence ID" value="QJF50234.1"/>
    <property type="molecule type" value="Genomic_DNA"/>
</dbReference>
<keyword evidence="2" id="KW-1185">Reference proteome</keyword>
<protein>
    <submittedName>
        <fullName evidence="1">Ferredoxin</fullName>
    </submittedName>
</protein>